<gene>
    <name evidence="1" type="ORF">R1080702_240</name>
</gene>
<dbReference type="EMBL" id="KU594606">
    <property type="protein sequence ID" value="AMO43245.1"/>
    <property type="molecule type" value="Genomic_DNA"/>
</dbReference>
<dbReference type="RefSeq" id="YP_009301738.1">
    <property type="nucleotide sequence ID" value="NC_031235.1"/>
</dbReference>
<proteinExistence type="predicted"/>
<reference evidence="1 2" key="1">
    <citation type="submission" date="2016-01" db="EMBL/GenBank/DDBJ databases">
        <title>The genomic content and context of auxiliary metabolic genes in marine cyanophages.</title>
        <authorList>
            <person name="Marston M.F."/>
            <person name="Martiny J.B.H."/>
            <person name="Crummett L.T."/>
        </authorList>
    </citation>
    <scope>NUCLEOTIDE SEQUENCE [LARGE SCALE GENOMIC DNA]</scope>
    <source>
        <strain evidence="1">RW_108_0702</strain>
    </source>
</reference>
<evidence type="ECO:0000313" key="1">
    <source>
        <dbReference type="EMBL" id="AMO43245.1"/>
    </source>
</evidence>
<evidence type="ECO:0008006" key="3">
    <source>
        <dbReference type="Google" id="ProtNLM"/>
    </source>
</evidence>
<evidence type="ECO:0000313" key="2">
    <source>
        <dbReference type="Proteomes" id="UP000203157"/>
    </source>
</evidence>
<dbReference type="Proteomes" id="UP000203157">
    <property type="component" value="Segment"/>
</dbReference>
<keyword evidence="2" id="KW-1185">Reference proteome</keyword>
<dbReference type="GeneID" id="29122743"/>
<dbReference type="InterPro" id="IPR014954">
    <property type="entry name" value="DUF1825"/>
</dbReference>
<accession>A0A127KML3</accession>
<sequence length="114" mass="13425">MSDFFKNEMVRGDIQEMAELQQYCMRAMMTFPALSPEKQYEYFDVLMTLIEKQKIFYTRLTLSDDEEAKEMLKSMRDGALLLGAEPGENLLEMFDDLLTKVEKMRAEAQRRMDA</sequence>
<dbReference type="OrthoDB" id="19711at10239"/>
<name>A0A127KML3_9CAUD</name>
<protein>
    <recommendedName>
        <fullName evidence="3">DUF1825 domain-containing protein</fullName>
    </recommendedName>
</protein>
<dbReference type="Pfam" id="PF08855">
    <property type="entry name" value="DUF1825"/>
    <property type="match status" value="1"/>
</dbReference>
<organism evidence="1 2">
    <name type="scientific">Cyanophage S-RIM32</name>
    <dbReference type="NCBI Taxonomy" id="1278479"/>
    <lineage>
        <taxon>Viruses</taxon>
        <taxon>Duplodnaviria</taxon>
        <taxon>Heunggongvirae</taxon>
        <taxon>Uroviricota</taxon>
        <taxon>Caudoviricetes</taxon>
        <taxon>Pantevenvirales</taxon>
        <taxon>Kyanoviridae</taxon>
        <taxon>Bristolvirus</taxon>
        <taxon>Bristolvirus rhodeisland</taxon>
    </lineage>
</organism>
<dbReference type="KEGG" id="vg:29122743"/>